<dbReference type="EMBL" id="BJYX01000007">
    <property type="protein sequence ID" value="GEO29944.1"/>
    <property type="molecule type" value="Genomic_DNA"/>
</dbReference>
<reference evidence="2 3" key="1">
    <citation type="submission" date="2019-07" db="EMBL/GenBank/DDBJ databases">
        <title>Whole genome shotgun sequence of Terrabacter aerolatus NBRC 106305.</title>
        <authorList>
            <person name="Hosoyama A."/>
            <person name="Uohara A."/>
            <person name="Ohji S."/>
            <person name="Ichikawa N."/>
        </authorList>
    </citation>
    <scope>NUCLEOTIDE SEQUENCE [LARGE SCALE GENOMIC DNA]</scope>
    <source>
        <strain evidence="2 3">NBRC 106305</strain>
    </source>
</reference>
<evidence type="ECO:0000256" key="1">
    <source>
        <dbReference type="SAM" id="Phobius"/>
    </source>
</evidence>
<keyword evidence="1" id="KW-0472">Membrane</keyword>
<evidence type="ECO:0000313" key="2">
    <source>
        <dbReference type="EMBL" id="GEO29944.1"/>
    </source>
</evidence>
<feature type="transmembrane region" description="Helical" evidence="1">
    <location>
        <begin position="77"/>
        <end position="97"/>
    </location>
</feature>
<name>A0A512D0F0_9MICO</name>
<dbReference type="AlphaFoldDB" id="A0A512D0F0"/>
<feature type="transmembrane region" description="Helical" evidence="1">
    <location>
        <begin position="145"/>
        <end position="168"/>
    </location>
</feature>
<evidence type="ECO:0000313" key="3">
    <source>
        <dbReference type="Proteomes" id="UP000321534"/>
    </source>
</evidence>
<proteinExistence type="predicted"/>
<dbReference type="Proteomes" id="UP000321534">
    <property type="component" value="Unassembled WGS sequence"/>
</dbReference>
<feature type="transmembrane region" description="Helical" evidence="1">
    <location>
        <begin position="217"/>
        <end position="236"/>
    </location>
</feature>
<gene>
    <name evidence="2" type="ORF">TAE01_17540</name>
</gene>
<keyword evidence="1" id="KW-0812">Transmembrane</keyword>
<feature type="transmembrane region" description="Helical" evidence="1">
    <location>
        <begin position="242"/>
        <end position="261"/>
    </location>
</feature>
<feature type="transmembrane region" description="Helical" evidence="1">
    <location>
        <begin position="38"/>
        <end position="65"/>
    </location>
</feature>
<organism evidence="2 3">
    <name type="scientific">Terrabacter aerolatus</name>
    <dbReference type="NCBI Taxonomy" id="422442"/>
    <lineage>
        <taxon>Bacteria</taxon>
        <taxon>Bacillati</taxon>
        <taxon>Actinomycetota</taxon>
        <taxon>Actinomycetes</taxon>
        <taxon>Micrococcales</taxon>
        <taxon>Intrasporangiaceae</taxon>
        <taxon>Terrabacter</taxon>
    </lineage>
</organism>
<accession>A0A512D0F0</accession>
<feature type="transmembrane region" description="Helical" evidence="1">
    <location>
        <begin position="103"/>
        <end position="124"/>
    </location>
</feature>
<keyword evidence="3" id="KW-1185">Reference proteome</keyword>
<keyword evidence="1" id="KW-1133">Transmembrane helix</keyword>
<sequence>MTYAAPYVLTTCVLALVMTAATWRPTAGQGALLITGPLVTVAALVGPAWGVLGLLGIVVVPFGYLLVPAVLPWSRPWASWAVPATVVVDCAILAAAPRIEGRLFTLPLIFALVAMVRAIVQLHWTGVPATTEPVGRGIRPGAARAVVVVVTLQGAAALLMGTLGAAVLLGPRANTGSTNGMAMLGSDLALLVAGVAGAVAAMFFGLAIGLRRRYGDFRFVFTIVQVIALVLCVWAGHGFWVWGAAAWVAATVALAYAGAGGRPASTTTAR</sequence>
<feature type="transmembrane region" description="Helical" evidence="1">
    <location>
        <begin position="188"/>
        <end position="210"/>
    </location>
</feature>
<comment type="caution">
    <text evidence="2">The sequence shown here is derived from an EMBL/GenBank/DDBJ whole genome shotgun (WGS) entry which is preliminary data.</text>
</comment>
<protein>
    <submittedName>
        <fullName evidence="2">Uncharacterized protein</fullName>
    </submittedName>
</protein>